<name>A0AA35GA87_9FIRM</name>
<protein>
    <submittedName>
        <fullName evidence="6">Cobalt transporter</fullName>
    </submittedName>
</protein>
<evidence type="ECO:0000256" key="2">
    <source>
        <dbReference type="ARBA" id="ARBA00022692"/>
    </source>
</evidence>
<dbReference type="PANTHER" id="PTHR33514:SF13">
    <property type="entry name" value="PROTEIN ABCI12, CHLOROPLASTIC"/>
    <property type="match status" value="1"/>
</dbReference>
<sequence length="267" mass="28381">MLDLQLIGQYVPGTSFLHRLDPRTKLVGVIAYSVLIFFLRDAVGIGLAFALAAAAVAAGRLSPALLLRGLQPVLVLLVLTVALNAVLTPGQPLGRLGPVTVTREGLALSALMAARLVLLVVVASLLTLTTTPIALTDGVERLLRPLSRVGVPAAELALMMTIALRFIPTLMEEAQRILKAQEARGARLRAQGPLRQVQALLPILVPLFVAAFRRADELAVAMEARGYRGGQGRTRMRELAFGPADAVAAALLAAWAGAVIAWRWWGS</sequence>
<proteinExistence type="predicted"/>
<dbReference type="CDD" id="cd16914">
    <property type="entry name" value="EcfT"/>
    <property type="match status" value="1"/>
</dbReference>
<evidence type="ECO:0000256" key="4">
    <source>
        <dbReference type="ARBA" id="ARBA00023136"/>
    </source>
</evidence>
<dbReference type="GO" id="GO:0005886">
    <property type="term" value="C:plasma membrane"/>
    <property type="evidence" value="ECO:0007669"/>
    <property type="project" value="UniProtKB-ARBA"/>
</dbReference>
<evidence type="ECO:0000256" key="1">
    <source>
        <dbReference type="ARBA" id="ARBA00004141"/>
    </source>
</evidence>
<keyword evidence="3 5" id="KW-1133">Transmembrane helix</keyword>
<feature type="transmembrane region" description="Helical" evidence="5">
    <location>
        <begin position="29"/>
        <end position="58"/>
    </location>
</feature>
<keyword evidence="7" id="KW-1185">Reference proteome</keyword>
<dbReference type="InterPro" id="IPR003339">
    <property type="entry name" value="ABC/ECF_trnsptr_transmembrane"/>
</dbReference>
<dbReference type="AlphaFoldDB" id="A0AA35GA87"/>
<reference evidence="6" key="1">
    <citation type="submission" date="2022-03" db="EMBL/GenBank/DDBJ databases">
        <title>Complete genome sequence of Caldinitratiruptor microaerophilus.</title>
        <authorList>
            <person name="Mukaiyama R."/>
            <person name="Nishiyama T."/>
            <person name="Ueda K."/>
        </authorList>
    </citation>
    <scope>NUCLEOTIDE SEQUENCE</scope>
    <source>
        <strain evidence="6">JCM 16183</strain>
    </source>
</reference>
<dbReference type="EMBL" id="AP025628">
    <property type="protein sequence ID" value="BDG62253.1"/>
    <property type="molecule type" value="Genomic_DNA"/>
</dbReference>
<dbReference type="KEGG" id="cmic:caldi_33430"/>
<dbReference type="Pfam" id="PF02361">
    <property type="entry name" value="CbiQ"/>
    <property type="match status" value="1"/>
</dbReference>
<dbReference type="RefSeq" id="WP_264842846.1">
    <property type="nucleotide sequence ID" value="NZ_AP025628.1"/>
</dbReference>
<keyword evidence="4 5" id="KW-0472">Membrane</keyword>
<feature type="transmembrane region" description="Helical" evidence="5">
    <location>
        <begin position="106"/>
        <end position="128"/>
    </location>
</feature>
<organism evidence="6 7">
    <name type="scientific">Caldinitratiruptor microaerophilus</name>
    <dbReference type="NCBI Taxonomy" id="671077"/>
    <lineage>
        <taxon>Bacteria</taxon>
        <taxon>Bacillati</taxon>
        <taxon>Bacillota</taxon>
        <taxon>Clostridia</taxon>
        <taxon>Eubacteriales</taxon>
        <taxon>Symbiobacteriaceae</taxon>
        <taxon>Caldinitratiruptor</taxon>
    </lineage>
</organism>
<evidence type="ECO:0000256" key="5">
    <source>
        <dbReference type="SAM" id="Phobius"/>
    </source>
</evidence>
<keyword evidence="2 5" id="KW-0812">Transmembrane</keyword>
<evidence type="ECO:0000256" key="3">
    <source>
        <dbReference type="ARBA" id="ARBA00022989"/>
    </source>
</evidence>
<dbReference type="PANTHER" id="PTHR33514">
    <property type="entry name" value="PROTEIN ABCI12, CHLOROPLASTIC"/>
    <property type="match status" value="1"/>
</dbReference>
<evidence type="ECO:0000313" key="6">
    <source>
        <dbReference type="EMBL" id="BDG62253.1"/>
    </source>
</evidence>
<comment type="subcellular location">
    <subcellularLocation>
        <location evidence="1">Membrane</location>
        <topology evidence="1">Multi-pass membrane protein</topology>
    </subcellularLocation>
</comment>
<feature type="transmembrane region" description="Helical" evidence="5">
    <location>
        <begin position="65"/>
        <end position="86"/>
    </location>
</feature>
<dbReference type="Proteomes" id="UP001163687">
    <property type="component" value="Chromosome"/>
</dbReference>
<accession>A0AA35GA87</accession>
<feature type="transmembrane region" description="Helical" evidence="5">
    <location>
        <begin position="246"/>
        <end position="265"/>
    </location>
</feature>
<gene>
    <name evidence="6" type="ORF">caldi_33430</name>
</gene>
<evidence type="ECO:0000313" key="7">
    <source>
        <dbReference type="Proteomes" id="UP001163687"/>
    </source>
</evidence>